<sequence>MPIHIYNAGGANGVAFSLISETEVRLNWTPPENPNGIIKVIRPRACDGYWYMRTIG</sequence>
<comment type="caution">
    <text evidence="1">The sequence shown here is derived from an EMBL/GenBank/DDBJ whole genome shotgun (WGS) entry which is preliminary data.</text>
</comment>
<organism evidence="1 2">
    <name type="scientific">Parelaphostrongylus tenuis</name>
    <name type="common">Meningeal worm</name>
    <dbReference type="NCBI Taxonomy" id="148309"/>
    <lineage>
        <taxon>Eukaryota</taxon>
        <taxon>Metazoa</taxon>
        <taxon>Ecdysozoa</taxon>
        <taxon>Nematoda</taxon>
        <taxon>Chromadorea</taxon>
        <taxon>Rhabditida</taxon>
        <taxon>Rhabditina</taxon>
        <taxon>Rhabditomorpha</taxon>
        <taxon>Strongyloidea</taxon>
        <taxon>Metastrongylidae</taxon>
        <taxon>Parelaphostrongylus</taxon>
    </lineage>
</organism>
<dbReference type="CDD" id="cd00063">
    <property type="entry name" value="FN3"/>
    <property type="match status" value="1"/>
</dbReference>
<protein>
    <submittedName>
        <fullName evidence="1">Uncharacterized protein</fullName>
    </submittedName>
</protein>
<dbReference type="AlphaFoldDB" id="A0AAD5QRP8"/>
<evidence type="ECO:0000313" key="2">
    <source>
        <dbReference type="Proteomes" id="UP001196413"/>
    </source>
</evidence>
<dbReference type="InterPro" id="IPR013783">
    <property type="entry name" value="Ig-like_fold"/>
</dbReference>
<dbReference type="InterPro" id="IPR036116">
    <property type="entry name" value="FN3_sf"/>
</dbReference>
<evidence type="ECO:0000313" key="1">
    <source>
        <dbReference type="EMBL" id="KAJ1362188.1"/>
    </source>
</evidence>
<dbReference type="Gene3D" id="2.60.40.10">
    <property type="entry name" value="Immunoglobulins"/>
    <property type="match status" value="1"/>
</dbReference>
<keyword evidence="2" id="KW-1185">Reference proteome</keyword>
<gene>
    <name evidence="1" type="ORF">KIN20_021627</name>
</gene>
<dbReference type="Proteomes" id="UP001196413">
    <property type="component" value="Unassembled WGS sequence"/>
</dbReference>
<dbReference type="SUPFAM" id="SSF49265">
    <property type="entry name" value="Fibronectin type III"/>
    <property type="match status" value="1"/>
</dbReference>
<dbReference type="InterPro" id="IPR003961">
    <property type="entry name" value="FN3_dom"/>
</dbReference>
<accession>A0AAD5QRP8</accession>
<proteinExistence type="predicted"/>
<reference evidence="1" key="1">
    <citation type="submission" date="2021-06" db="EMBL/GenBank/DDBJ databases">
        <title>Parelaphostrongylus tenuis whole genome reference sequence.</title>
        <authorList>
            <person name="Garwood T.J."/>
            <person name="Larsen P.A."/>
            <person name="Fountain-Jones N.M."/>
            <person name="Garbe J.R."/>
            <person name="Macchietto M.G."/>
            <person name="Kania S.A."/>
            <person name="Gerhold R.W."/>
            <person name="Richards J.E."/>
            <person name="Wolf T.M."/>
        </authorList>
    </citation>
    <scope>NUCLEOTIDE SEQUENCE</scope>
    <source>
        <strain evidence="1">MNPRO001-30</strain>
        <tissue evidence="1">Meninges</tissue>
    </source>
</reference>
<dbReference type="EMBL" id="JAHQIW010004390">
    <property type="protein sequence ID" value="KAJ1362188.1"/>
    <property type="molecule type" value="Genomic_DNA"/>
</dbReference>
<name>A0AAD5QRP8_PARTN</name>